<organism evidence="3 4">
    <name type="scientific">Paracidovorax valerianellae</name>
    <dbReference type="NCBI Taxonomy" id="187868"/>
    <lineage>
        <taxon>Bacteria</taxon>
        <taxon>Pseudomonadati</taxon>
        <taxon>Pseudomonadota</taxon>
        <taxon>Betaproteobacteria</taxon>
        <taxon>Burkholderiales</taxon>
        <taxon>Comamonadaceae</taxon>
        <taxon>Paracidovorax</taxon>
    </lineage>
</organism>
<sequence>MNGHEMRTTPPGPAHSAPRRSAGARRRAWVWAAAGAVLLGTVFLLYAEPDFVVMMADQMWACF</sequence>
<keyword evidence="2" id="KW-1133">Transmembrane helix</keyword>
<reference evidence="3 4" key="1">
    <citation type="submission" date="2016-10" db="EMBL/GenBank/DDBJ databases">
        <authorList>
            <person name="de Groot N.N."/>
        </authorList>
    </citation>
    <scope>NUCLEOTIDE SEQUENCE [LARGE SCALE GENOMIC DNA]</scope>
    <source>
        <strain evidence="3 4">DSM 16619</strain>
    </source>
</reference>
<keyword evidence="2" id="KW-0472">Membrane</keyword>
<proteinExistence type="predicted"/>
<dbReference type="STRING" id="187868.SAMN05192589_108101"/>
<evidence type="ECO:0000313" key="3">
    <source>
        <dbReference type="EMBL" id="SDD69231.1"/>
    </source>
</evidence>
<evidence type="ECO:0000256" key="1">
    <source>
        <dbReference type="SAM" id="MobiDB-lite"/>
    </source>
</evidence>
<gene>
    <name evidence="3" type="ORF">SAMN05192589_108101</name>
</gene>
<feature type="transmembrane region" description="Helical" evidence="2">
    <location>
        <begin position="28"/>
        <end position="47"/>
    </location>
</feature>
<accession>A0A1G6WTT0</accession>
<dbReference type="Proteomes" id="UP000198781">
    <property type="component" value="Unassembled WGS sequence"/>
</dbReference>
<feature type="region of interest" description="Disordered" evidence="1">
    <location>
        <begin position="1"/>
        <end position="20"/>
    </location>
</feature>
<keyword evidence="4" id="KW-1185">Reference proteome</keyword>
<dbReference type="EMBL" id="FMZC01000008">
    <property type="protein sequence ID" value="SDD69231.1"/>
    <property type="molecule type" value="Genomic_DNA"/>
</dbReference>
<name>A0A1G6WTT0_9BURK</name>
<evidence type="ECO:0000256" key="2">
    <source>
        <dbReference type="SAM" id="Phobius"/>
    </source>
</evidence>
<dbReference type="AlphaFoldDB" id="A0A1G6WTT0"/>
<evidence type="ECO:0000313" key="4">
    <source>
        <dbReference type="Proteomes" id="UP000198781"/>
    </source>
</evidence>
<protein>
    <submittedName>
        <fullName evidence="3">Uncharacterized protein</fullName>
    </submittedName>
</protein>
<keyword evidence="2" id="KW-0812">Transmembrane</keyword>